<evidence type="ECO:0000313" key="2">
    <source>
        <dbReference type="Proteomes" id="UP000886998"/>
    </source>
</evidence>
<name>A0A8X6MES7_9ARAC</name>
<dbReference type="Proteomes" id="UP000886998">
    <property type="component" value="Unassembled WGS sequence"/>
</dbReference>
<accession>A0A8X6MES7</accession>
<keyword evidence="2" id="KW-1185">Reference proteome</keyword>
<evidence type="ECO:0008006" key="3">
    <source>
        <dbReference type="Google" id="ProtNLM"/>
    </source>
</evidence>
<reference evidence="1" key="1">
    <citation type="submission" date="2020-08" db="EMBL/GenBank/DDBJ databases">
        <title>Multicomponent nature underlies the extraordinary mechanical properties of spider dragline silk.</title>
        <authorList>
            <person name="Kono N."/>
            <person name="Nakamura H."/>
            <person name="Mori M."/>
            <person name="Yoshida Y."/>
            <person name="Ohtoshi R."/>
            <person name="Malay A.D."/>
            <person name="Moran D.A.P."/>
            <person name="Tomita M."/>
            <person name="Numata K."/>
            <person name="Arakawa K."/>
        </authorList>
    </citation>
    <scope>NUCLEOTIDE SEQUENCE</scope>
</reference>
<evidence type="ECO:0000313" key="1">
    <source>
        <dbReference type="EMBL" id="GFS51797.1"/>
    </source>
</evidence>
<proteinExistence type="predicted"/>
<organism evidence="1 2">
    <name type="scientific">Trichonephila inaurata madagascariensis</name>
    <dbReference type="NCBI Taxonomy" id="2747483"/>
    <lineage>
        <taxon>Eukaryota</taxon>
        <taxon>Metazoa</taxon>
        <taxon>Ecdysozoa</taxon>
        <taxon>Arthropoda</taxon>
        <taxon>Chelicerata</taxon>
        <taxon>Arachnida</taxon>
        <taxon>Araneae</taxon>
        <taxon>Araneomorphae</taxon>
        <taxon>Entelegynae</taxon>
        <taxon>Araneoidea</taxon>
        <taxon>Nephilidae</taxon>
        <taxon>Trichonephila</taxon>
        <taxon>Trichonephila inaurata</taxon>
    </lineage>
</organism>
<protein>
    <recommendedName>
        <fullName evidence="3">DUF4219 domain-containing protein</fullName>
    </recommendedName>
</protein>
<dbReference type="AlphaFoldDB" id="A0A8X6MES7"/>
<sequence>MEKPDCLLFVFPVLNVSNYNQWKIDMEVLLIGSNCWEFSGNEKVEESQDAAEKQRFKWRKERTYTTIYQGVESQF</sequence>
<gene>
    <name evidence="1" type="primary">AVEN_240956_1</name>
    <name evidence="1" type="ORF">TNIN_268571</name>
</gene>
<dbReference type="EMBL" id="BMAV01026593">
    <property type="protein sequence ID" value="GFS51797.1"/>
    <property type="molecule type" value="Genomic_DNA"/>
</dbReference>
<dbReference type="OrthoDB" id="7696622at2759"/>
<comment type="caution">
    <text evidence="1">The sequence shown here is derived from an EMBL/GenBank/DDBJ whole genome shotgun (WGS) entry which is preliminary data.</text>
</comment>